<name>A0A7Y9I9I8_9ACTN</name>
<keyword evidence="3" id="KW-1185">Reference proteome</keyword>
<feature type="domain" description="AbiEi antitoxin N-terminal" evidence="1">
    <location>
        <begin position="10"/>
        <end position="50"/>
    </location>
</feature>
<comment type="caution">
    <text evidence="2">The sequence shown here is derived from an EMBL/GenBank/DDBJ whole genome shotgun (WGS) entry which is preliminary data.</text>
</comment>
<keyword evidence="2" id="KW-0378">Hydrolase</keyword>
<evidence type="ECO:0000313" key="3">
    <source>
        <dbReference type="Proteomes" id="UP000569914"/>
    </source>
</evidence>
<dbReference type="EMBL" id="JACCBU010000001">
    <property type="protein sequence ID" value="NYE72836.1"/>
    <property type="molecule type" value="Genomic_DNA"/>
</dbReference>
<accession>A0A7Y9I9I8</accession>
<proteinExistence type="predicted"/>
<evidence type="ECO:0000313" key="2">
    <source>
        <dbReference type="EMBL" id="NYE72836.1"/>
    </source>
</evidence>
<dbReference type="InterPro" id="IPR025159">
    <property type="entry name" value="AbiEi_N"/>
</dbReference>
<dbReference type="GO" id="GO:0004519">
    <property type="term" value="F:endonuclease activity"/>
    <property type="evidence" value="ECO:0007669"/>
    <property type="project" value="UniProtKB-KW"/>
</dbReference>
<dbReference type="Pfam" id="PF13338">
    <property type="entry name" value="AbiEi_4"/>
    <property type="match status" value="1"/>
</dbReference>
<organism evidence="2 3">
    <name type="scientific">Microlunatus parietis</name>
    <dbReference type="NCBI Taxonomy" id="682979"/>
    <lineage>
        <taxon>Bacteria</taxon>
        <taxon>Bacillati</taxon>
        <taxon>Actinomycetota</taxon>
        <taxon>Actinomycetes</taxon>
        <taxon>Propionibacteriales</taxon>
        <taxon>Propionibacteriaceae</taxon>
        <taxon>Microlunatus</taxon>
    </lineage>
</organism>
<keyword evidence="2" id="KW-0255">Endonuclease</keyword>
<evidence type="ECO:0000259" key="1">
    <source>
        <dbReference type="Pfam" id="PF13338"/>
    </source>
</evidence>
<protein>
    <submittedName>
        <fullName evidence="2">Very-short-patch-repair endonuclease</fullName>
    </submittedName>
</protein>
<sequence length="321" mass="35284">MNPRIDPSAELLDLADAQAGVVTVEQAARTGLGRHSVARLVTAGQWRRLGTGLLFVHRDQPPWLAQAWAGVLSGGPESRVGGEAAAFLHGLTDAEPGQILIMVPHRRRVADRWPLIFQRERVGVRSDRSPGTPPRLTVEDTVLDLCTDSRSAVHWVTAAVQRRRTTPARLATALRHRSRQSERALLADLVAETRAGVESPLEHRYLHRVARPHALPQGIRQARRHQRAGRHDIGYPEFGVLVELDGLRGHAGEDRFRDFRRDNGALADGLVTLRYGWSDVAERPCDVAAQVATVLAQRGWPGSILRCRDCPTLATGAIQAG</sequence>
<dbReference type="AlphaFoldDB" id="A0A7Y9I9I8"/>
<gene>
    <name evidence="2" type="ORF">BKA15_004165</name>
</gene>
<reference evidence="2 3" key="1">
    <citation type="submission" date="2020-07" db="EMBL/GenBank/DDBJ databases">
        <title>Sequencing the genomes of 1000 actinobacteria strains.</title>
        <authorList>
            <person name="Klenk H.-P."/>
        </authorList>
    </citation>
    <scope>NUCLEOTIDE SEQUENCE [LARGE SCALE GENOMIC DNA]</scope>
    <source>
        <strain evidence="2 3">DSM 22083</strain>
    </source>
</reference>
<dbReference type="RefSeq" id="WP_179753905.1">
    <property type="nucleotide sequence ID" value="NZ_JACCBU010000001.1"/>
</dbReference>
<dbReference type="Proteomes" id="UP000569914">
    <property type="component" value="Unassembled WGS sequence"/>
</dbReference>
<keyword evidence="2" id="KW-0540">Nuclease</keyword>